<evidence type="ECO:0000256" key="5">
    <source>
        <dbReference type="ARBA" id="ARBA00022707"/>
    </source>
</evidence>
<evidence type="ECO:0000256" key="1">
    <source>
        <dbReference type="ARBA" id="ARBA00000900"/>
    </source>
</evidence>
<evidence type="ECO:0000256" key="13">
    <source>
        <dbReference type="SAM" id="MobiDB-lite"/>
    </source>
</evidence>
<dbReference type="GO" id="GO:0061630">
    <property type="term" value="F:ubiquitin protein ligase activity"/>
    <property type="evidence" value="ECO:0007669"/>
    <property type="project" value="UniProtKB-EC"/>
</dbReference>
<dbReference type="InterPro" id="IPR045195">
    <property type="entry name" value="LOG2-like_mRING_C3HC5"/>
</dbReference>
<evidence type="ECO:0000256" key="10">
    <source>
        <dbReference type="ARBA" id="ARBA00023288"/>
    </source>
</evidence>
<organism evidence="15 16">
    <name type="scientific">Lithospermum erythrorhizon</name>
    <name type="common">Purple gromwell</name>
    <name type="synonym">Lithospermum officinale var. erythrorhizon</name>
    <dbReference type="NCBI Taxonomy" id="34254"/>
    <lineage>
        <taxon>Eukaryota</taxon>
        <taxon>Viridiplantae</taxon>
        <taxon>Streptophyta</taxon>
        <taxon>Embryophyta</taxon>
        <taxon>Tracheophyta</taxon>
        <taxon>Spermatophyta</taxon>
        <taxon>Magnoliopsida</taxon>
        <taxon>eudicotyledons</taxon>
        <taxon>Gunneridae</taxon>
        <taxon>Pentapetalae</taxon>
        <taxon>asterids</taxon>
        <taxon>lamiids</taxon>
        <taxon>Boraginales</taxon>
        <taxon>Boraginaceae</taxon>
        <taxon>Boraginoideae</taxon>
        <taxon>Lithospermeae</taxon>
        <taxon>Lithospermum</taxon>
    </lineage>
</organism>
<feature type="domain" description="RING-type" evidence="14">
    <location>
        <begin position="278"/>
        <end position="317"/>
    </location>
</feature>
<keyword evidence="4" id="KW-0808">Transferase</keyword>
<evidence type="ECO:0000313" key="16">
    <source>
        <dbReference type="Proteomes" id="UP001454036"/>
    </source>
</evidence>
<dbReference type="GO" id="GO:0016567">
    <property type="term" value="P:protein ubiquitination"/>
    <property type="evidence" value="ECO:0007669"/>
    <property type="project" value="TreeGrafter"/>
</dbReference>
<dbReference type="Pfam" id="PF26192">
    <property type="entry name" value="RNF157-like_N"/>
    <property type="match status" value="1"/>
</dbReference>
<accession>A0AAV3R4F7</accession>
<proteinExistence type="inferred from homology"/>
<evidence type="ECO:0000256" key="7">
    <source>
        <dbReference type="ARBA" id="ARBA00022771"/>
    </source>
</evidence>
<dbReference type="SUPFAM" id="SSF57850">
    <property type="entry name" value="RING/U-box"/>
    <property type="match status" value="1"/>
</dbReference>
<dbReference type="InterPro" id="IPR058981">
    <property type="entry name" value="MGRN1/RNF157-like_N"/>
</dbReference>
<comment type="catalytic activity">
    <reaction evidence="1">
        <text>S-ubiquitinyl-[E2 ubiquitin-conjugating enzyme]-L-cysteine + [acceptor protein]-L-lysine = [E2 ubiquitin-conjugating enzyme]-L-cysteine + N(6)-ubiquitinyl-[acceptor protein]-L-lysine.</text>
        <dbReference type="EC" id="2.3.2.27"/>
    </reaction>
</comment>
<keyword evidence="5" id="KW-0519">Myristate</keyword>
<reference evidence="15 16" key="1">
    <citation type="submission" date="2024-01" db="EMBL/GenBank/DDBJ databases">
        <title>The complete chloroplast genome sequence of Lithospermum erythrorhizon: insights into the phylogenetic relationship among Boraginaceae species and the maternal lineages of purple gromwells.</title>
        <authorList>
            <person name="Okada T."/>
            <person name="Watanabe K."/>
        </authorList>
    </citation>
    <scope>NUCLEOTIDE SEQUENCE [LARGE SCALE GENOMIC DNA]</scope>
</reference>
<evidence type="ECO:0000259" key="14">
    <source>
        <dbReference type="PROSITE" id="PS50089"/>
    </source>
</evidence>
<evidence type="ECO:0000256" key="8">
    <source>
        <dbReference type="ARBA" id="ARBA00022786"/>
    </source>
</evidence>
<keyword evidence="9" id="KW-0862">Zinc</keyword>
<evidence type="ECO:0000256" key="2">
    <source>
        <dbReference type="ARBA" id="ARBA00004906"/>
    </source>
</evidence>
<dbReference type="Proteomes" id="UP001454036">
    <property type="component" value="Unassembled WGS sequence"/>
</dbReference>
<dbReference type="GO" id="GO:0008270">
    <property type="term" value="F:zinc ion binding"/>
    <property type="evidence" value="ECO:0007669"/>
    <property type="project" value="UniProtKB-KW"/>
</dbReference>
<dbReference type="PANTHER" id="PTHR22996:SF4">
    <property type="entry name" value="E3 UBIQUITIN-PROTEIN LIGASE LUL4-RELATED"/>
    <property type="match status" value="1"/>
</dbReference>
<dbReference type="InterPro" id="IPR013083">
    <property type="entry name" value="Znf_RING/FYVE/PHD"/>
</dbReference>
<keyword evidence="10" id="KW-0449">Lipoprotein</keyword>
<dbReference type="CDD" id="cd16789">
    <property type="entry name" value="mRING-HC-C3HC5_MGRN1-like"/>
    <property type="match status" value="1"/>
</dbReference>
<sequence>MGISFSTHRRRNTNPYYHPYITDTPYAPHTPPPYSTPSPPPIQYHTHYNACNYTNPFVGRPYYAPLYTCHPNASFILQPRVMPTPPPTHHQQPKKINTNVNVHKDSIFMELDENNPNQHLVSFVFDALVDGSITIYYFAREEPNCVFNSLYPQAYMPMKIPFHKGLDQRFRQPPGTGINLGFFQFDDLSKPSAKEDVFPLVISAETYPYPVFSDGNFPDPYVSPHTQITQAVIENNMEGSLKVKVIKQILWVDGVRYELRELYGIGNMCQGLSSNDCCVICMTEPKDTALLPCRHMCMCNECAKALRLESDKCPICRQPIEELLEIKLDNVDQQL</sequence>
<dbReference type="PANTHER" id="PTHR22996">
    <property type="entry name" value="MAHOGUNIN"/>
    <property type="match status" value="1"/>
</dbReference>
<keyword evidence="6" id="KW-0479">Metal-binding</keyword>
<evidence type="ECO:0000256" key="3">
    <source>
        <dbReference type="ARBA" id="ARBA00012483"/>
    </source>
</evidence>
<dbReference type="PROSITE" id="PS50089">
    <property type="entry name" value="ZF_RING_2"/>
    <property type="match status" value="1"/>
</dbReference>
<dbReference type="SMART" id="SM00184">
    <property type="entry name" value="RING"/>
    <property type="match status" value="1"/>
</dbReference>
<evidence type="ECO:0000256" key="9">
    <source>
        <dbReference type="ARBA" id="ARBA00022833"/>
    </source>
</evidence>
<dbReference type="GO" id="GO:0016874">
    <property type="term" value="F:ligase activity"/>
    <property type="evidence" value="ECO:0007669"/>
    <property type="project" value="UniProtKB-KW"/>
</dbReference>
<comment type="pathway">
    <text evidence="2">Protein modification; protein ubiquitination.</text>
</comment>
<feature type="region of interest" description="Disordered" evidence="13">
    <location>
        <begin position="1"/>
        <end position="21"/>
    </location>
</feature>
<evidence type="ECO:0000256" key="12">
    <source>
        <dbReference type="PROSITE-ProRule" id="PRU00175"/>
    </source>
</evidence>
<evidence type="ECO:0000313" key="15">
    <source>
        <dbReference type="EMBL" id="GAA0171274.1"/>
    </source>
</evidence>
<keyword evidence="16" id="KW-1185">Reference proteome</keyword>
<keyword evidence="15" id="KW-0436">Ligase</keyword>
<dbReference type="InterPro" id="IPR001841">
    <property type="entry name" value="Znf_RING"/>
</dbReference>
<comment type="similarity">
    <text evidence="11">Belongs to the RING-type zinc finger family. LOG2 subfamily.</text>
</comment>
<comment type="caution">
    <text evidence="15">The sequence shown here is derived from an EMBL/GenBank/DDBJ whole genome shotgun (WGS) entry which is preliminary data.</text>
</comment>
<dbReference type="Pfam" id="PF13920">
    <property type="entry name" value="zf-C3HC4_3"/>
    <property type="match status" value="1"/>
</dbReference>
<keyword evidence="8" id="KW-0833">Ubl conjugation pathway</keyword>
<dbReference type="InterPro" id="IPR045194">
    <property type="entry name" value="MGRN1/RNF157-like"/>
</dbReference>
<dbReference type="AlphaFoldDB" id="A0AAV3R4F7"/>
<dbReference type="Gene3D" id="3.30.40.10">
    <property type="entry name" value="Zinc/RING finger domain, C3HC4 (zinc finger)"/>
    <property type="match status" value="1"/>
</dbReference>
<evidence type="ECO:0000256" key="6">
    <source>
        <dbReference type="ARBA" id="ARBA00022723"/>
    </source>
</evidence>
<dbReference type="EC" id="2.3.2.27" evidence="3"/>
<keyword evidence="7 12" id="KW-0863">Zinc-finger</keyword>
<protein>
    <recommendedName>
        <fullName evidence="3">RING-type E3 ubiquitin transferase</fullName>
        <ecNumber evidence="3">2.3.2.27</ecNumber>
    </recommendedName>
</protein>
<dbReference type="EMBL" id="BAABME010007604">
    <property type="protein sequence ID" value="GAA0171274.1"/>
    <property type="molecule type" value="Genomic_DNA"/>
</dbReference>
<name>A0AAV3R4F7_LITER</name>
<evidence type="ECO:0000256" key="4">
    <source>
        <dbReference type="ARBA" id="ARBA00022679"/>
    </source>
</evidence>
<evidence type="ECO:0000256" key="11">
    <source>
        <dbReference type="ARBA" id="ARBA00025721"/>
    </source>
</evidence>
<gene>
    <name evidence="15" type="ORF">LIER_25347</name>
</gene>